<dbReference type="Proteomes" id="UP000887013">
    <property type="component" value="Unassembled WGS sequence"/>
</dbReference>
<keyword evidence="2" id="KW-1185">Reference proteome</keyword>
<name>A0A8X6U911_NEPPI</name>
<protein>
    <submittedName>
        <fullName evidence="1">Uncharacterized protein</fullName>
    </submittedName>
</protein>
<sequence>MSLYSFRSNAQLSDRCNWINWTLRLLKIRMNPYSFIELADVQLAFGVAGKNDRRAEQMYVECNLNRHTAQHQRLHVFFDNCKTGSLVSNYHYTGI</sequence>
<reference evidence="1" key="1">
    <citation type="submission" date="2020-08" db="EMBL/GenBank/DDBJ databases">
        <title>Multicomponent nature underlies the extraordinary mechanical properties of spider dragline silk.</title>
        <authorList>
            <person name="Kono N."/>
            <person name="Nakamura H."/>
            <person name="Mori M."/>
            <person name="Yoshida Y."/>
            <person name="Ohtoshi R."/>
            <person name="Malay A.D."/>
            <person name="Moran D.A.P."/>
            <person name="Tomita M."/>
            <person name="Numata K."/>
            <person name="Arakawa K."/>
        </authorList>
    </citation>
    <scope>NUCLEOTIDE SEQUENCE</scope>
</reference>
<gene>
    <name evidence="1" type="ORF">NPIL_433221</name>
</gene>
<evidence type="ECO:0000313" key="2">
    <source>
        <dbReference type="Proteomes" id="UP000887013"/>
    </source>
</evidence>
<dbReference type="AlphaFoldDB" id="A0A8X6U911"/>
<dbReference type="EMBL" id="BMAW01119912">
    <property type="protein sequence ID" value="GFT86952.1"/>
    <property type="molecule type" value="Genomic_DNA"/>
</dbReference>
<accession>A0A8X6U911</accession>
<comment type="caution">
    <text evidence="1">The sequence shown here is derived from an EMBL/GenBank/DDBJ whole genome shotgun (WGS) entry which is preliminary data.</text>
</comment>
<evidence type="ECO:0000313" key="1">
    <source>
        <dbReference type="EMBL" id="GFT86952.1"/>
    </source>
</evidence>
<organism evidence="1 2">
    <name type="scientific">Nephila pilipes</name>
    <name type="common">Giant wood spider</name>
    <name type="synonym">Nephila maculata</name>
    <dbReference type="NCBI Taxonomy" id="299642"/>
    <lineage>
        <taxon>Eukaryota</taxon>
        <taxon>Metazoa</taxon>
        <taxon>Ecdysozoa</taxon>
        <taxon>Arthropoda</taxon>
        <taxon>Chelicerata</taxon>
        <taxon>Arachnida</taxon>
        <taxon>Araneae</taxon>
        <taxon>Araneomorphae</taxon>
        <taxon>Entelegynae</taxon>
        <taxon>Araneoidea</taxon>
        <taxon>Nephilidae</taxon>
        <taxon>Nephila</taxon>
    </lineage>
</organism>
<proteinExistence type="predicted"/>